<evidence type="ECO:0000256" key="12">
    <source>
        <dbReference type="ARBA" id="ARBA00023027"/>
    </source>
</evidence>
<dbReference type="PROSITE" id="PS01042">
    <property type="entry name" value="HOMOSER_DHGENASE"/>
    <property type="match status" value="1"/>
</dbReference>
<dbReference type="GO" id="GO:0050661">
    <property type="term" value="F:NADP binding"/>
    <property type="evidence" value="ECO:0007669"/>
    <property type="project" value="InterPro"/>
</dbReference>
<dbReference type="CDD" id="cd04881">
    <property type="entry name" value="ACT_HSDH-Hom"/>
    <property type="match status" value="1"/>
</dbReference>
<keyword evidence="23" id="KW-1185">Reference proteome</keyword>
<evidence type="ECO:0000256" key="19">
    <source>
        <dbReference type="RuleBase" id="RU004171"/>
    </source>
</evidence>
<dbReference type="InterPro" id="IPR016204">
    <property type="entry name" value="HDH"/>
</dbReference>
<proteinExistence type="inferred from homology"/>
<feature type="binding site" evidence="17">
    <location>
        <position position="192"/>
    </location>
    <ligand>
        <name>L-homoserine</name>
        <dbReference type="ChEBI" id="CHEBI:57476"/>
    </ligand>
</feature>
<dbReference type="NCBIfam" id="NF004976">
    <property type="entry name" value="PRK06349.1"/>
    <property type="match status" value="1"/>
</dbReference>
<dbReference type="InterPro" id="IPR005106">
    <property type="entry name" value="Asp/hSer_DH_NAD-bd"/>
</dbReference>
<evidence type="ECO:0000256" key="4">
    <source>
        <dbReference type="ARBA" id="ARBA00006753"/>
    </source>
</evidence>
<keyword evidence="11 18" id="KW-0560">Oxidoreductase</keyword>
<accession>R2PTD4</accession>
<reference evidence="22 23" key="1">
    <citation type="submission" date="2013-02" db="EMBL/GenBank/DDBJ databases">
        <title>The Genome Sequence of Enterococcus pallens BAA-351.</title>
        <authorList>
            <consortium name="The Broad Institute Genome Sequencing Platform"/>
            <consortium name="The Broad Institute Genome Sequencing Center for Infectious Disease"/>
            <person name="Earl A.M."/>
            <person name="Gilmore M.S."/>
            <person name="Lebreton F."/>
            <person name="Walker B."/>
            <person name="Young S.K."/>
            <person name="Zeng Q."/>
            <person name="Gargeya S."/>
            <person name="Fitzgerald M."/>
            <person name="Haas B."/>
            <person name="Abouelleil A."/>
            <person name="Alvarado L."/>
            <person name="Arachchi H.M."/>
            <person name="Berlin A.M."/>
            <person name="Chapman S.B."/>
            <person name="Dewar J."/>
            <person name="Goldberg J."/>
            <person name="Griggs A."/>
            <person name="Gujja S."/>
            <person name="Hansen M."/>
            <person name="Howarth C."/>
            <person name="Imamovic A."/>
            <person name="Larimer J."/>
            <person name="McCowan C."/>
            <person name="Murphy C."/>
            <person name="Neiman D."/>
            <person name="Pearson M."/>
            <person name="Priest M."/>
            <person name="Roberts A."/>
            <person name="Saif S."/>
            <person name="Shea T."/>
            <person name="Sisk P."/>
            <person name="Sykes S."/>
            <person name="Wortman J."/>
            <person name="Nusbaum C."/>
            <person name="Birren B."/>
        </authorList>
    </citation>
    <scope>NUCLEOTIDE SEQUENCE [LARGE SCALE GENOMIC DNA]</scope>
    <source>
        <strain evidence="22 23">ATCC BAA-351</strain>
    </source>
</reference>
<evidence type="ECO:0000256" key="18">
    <source>
        <dbReference type="RuleBase" id="RU000579"/>
    </source>
</evidence>
<evidence type="ECO:0000259" key="21">
    <source>
        <dbReference type="Pfam" id="PF03447"/>
    </source>
</evidence>
<dbReference type="UniPathway" id="UPA00051">
    <property type="reaction ID" value="UER00465"/>
</dbReference>
<dbReference type="Proteomes" id="UP000013782">
    <property type="component" value="Unassembled WGS sequence"/>
</dbReference>
<comment type="cofactor">
    <cofactor evidence="1">
        <name>a metal cation</name>
        <dbReference type="ChEBI" id="CHEBI:25213"/>
    </cofactor>
</comment>
<feature type="binding site" evidence="17">
    <location>
        <position position="107"/>
    </location>
    <ligand>
        <name>NADPH</name>
        <dbReference type="ChEBI" id="CHEBI:57783"/>
    </ligand>
</feature>
<keyword evidence="9" id="KW-0479">Metal-binding</keyword>
<keyword evidence="12" id="KW-0520">NAD</keyword>
<dbReference type="SUPFAM" id="SSF55347">
    <property type="entry name" value="Glyceraldehyde-3-phosphate dehydrogenase-like, C-terminal domain"/>
    <property type="match status" value="1"/>
</dbReference>
<dbReference type="RefSeq" id="WP_010759941.1">
    <property type="nucleotide sequence ID" value="NZ_ASWD01000003.1"/>
</dbReference>
<dbReference type="PANTHER" id="PTHR43331:SF1">
    <property type="entry name" value="HOMOSERINE DEHYDROGENASE"/>
    <property type="match status" value="1"/>
</dbReference>
<dbReference type="PATRIC" id="fig|1158607.3.peg.4999"/>
<evidence type="ECO:0000256" key="2">
    <source>
        <dbReference type="ARBA" id="ARBA00005056"/>
    </source>
</evidence>
<dbReference type="PANTHER" id="PTHR43331">
    <property type="entry name" value="HOMOSERINE DEHYDROGENASE"/>
    <property type="match status" value="1"/>
</dbReference>
<keyword evidence="10 17" id="KW-0521">NADP</keyword>
<evidence type="ECO:0000256" key="6">
    <source>
        <dbReference type="ARBA" id="ARBA00013376"/>
    </source>
</evidence>
<comment type="caution">
    <text evidence="22">The sequence shown here is derived from an EMBL/GenBank/DDBJ whole genome shotgun (WGS) entry which is preliminary data.</text>
</comment>
<evidence type="ECO:0000256" key="1">
    <source>
        <dbReference type="ARBA" id="ARBA00001920"/>
    </source>
</evidence>
<evidence type="ECO:0000313" key="22">
    <source>
        <dbReference type="EMBL" id="EOH86573.1"/>
    </source>
</evidence>
<feature type="domain" description="Aspartate/homoserine dehydrogenase NAD-binding" evidence="21">
    <location>
        <begin position="11"/>
        <end position="131"/>
    </location>
</feature>
<protein>
    <recommendedName>
        <fullName evidence="6 18">Homoserine dehydrogenase</fullName>
        <ecNumber evidence="5 18">1.1.1.3</ecNumber>
    </recommendedName>
</protein>
<dbReference type="EMBL" id="AJAQ01000050">
    <property type="protein sequence ID" value="EOH86573.1"/>
    <property type="molecule type" value="Genomic_DNA"/>
</dbReference>
<gene>
    <name evidence="22" type="ORF">UAU_05014</name>
</gene>
<dbReference type="GO" id="GO:0009088">
    <property type="term" value="P:threonine biosynthetic process"/>
    <property type="evidence" value="ECO:0007669"/>
    <property type="project" value="UniProtKB-UniPathway"/>
</dbReference>
<evidence type="ECO:0000313" key="23">
    <source>
        <dbReference type="Proteomes" id="UP000013782"/>
    </source>
</evidence>
<evidence type="ECO:0000256" key="8">
    <source>
        <dbReference type="ARBA" id="ARBA00022697"/>
    </source>
</evidence>
<evidence type="ECO:0000256" key="16">
    <source>
        <dbReference type="PIRSR" id="PIRSR000098-1"/>
    </source>
</evidence>
<name>R2PTD4_9ENTE</name>
<evidence type="ECO:0000256" key="14">
    <source>
        <dbReference type="ARBA" id="ARBA00023167"/>
    </source>
</evidence>
<feature type="domain" description="Homoserine dehydrogenase catalytic" evidence="20">
    <location>
        <begin position="139"/>
        <end position="317"/>
    </location>
</feature>
<dbReference type="FunFam" id="3.40.50.720:FF:000062">
    <property type="entry name" value="Homoserine dehydrogenase"/>
    <property type="match status" value="1"/>
</dbReference>
<evidence type="ECO:0000256" key="7">
    <source>
        <dbReference type="ARBA" id="ARBA00022605"/>
    </source>
</evidence>
<dbReference type="OrthoDB" id="9808167at2"/>
<dbReference type="EC" id="1.1.1.3" evidence="5 18"/>
<dbReference type="Gene3D" id="3.30.70.260">
    <property type="match status" value="1"/>
</dbReference>
<dbReference type="Gene3D" id="3.30.360.10">
    <property type="entry name" value="Dihydrodipicolinate Reductase, domain 2"/>
    <property type="match status" value="1"/>
</dbReference>
<dbReference type="STRING" id="160454.RV10_GL003447"/>
<dbReference type="Pfam" id="PF00742">
    <property type="entry name" value="Homoserine_dh"/>
    <property type="match status" value="1"/>
</dbReference>
<evidence type="ECO:0000256" key="17">
    <source>
        <dbReference type="PIRSR" id="PIRSR000098-2"/>
    </source>
</evidence>
<keyword evidence="8 18" id="KW-0791">Threonine biosynthesis</keyword>
<dbReference type="eggNOG" id="COG0460">
    <property type="taxonomic scope" value="Bacteria"/>
</dbReference>
<keyword evidence="14 18" id="KW-0486">Methionine biosynthesis</keyword>
<comment type="similarity">
    <text evidence="4 19">Belongs to the homoserine dehydrogenase family.</text>
</comment>
<dbReference type="UniPathway" id="UPA00050">
    <property type="reaction ID" value="UER00063"/>
</dbReference>
<feature type="binding site" evidence="17">
    <location>
        <begin position="10"/>
        <end position="17"/>
    </location>
    <ligand>
        <name>NADP(+)</name>
        <dbReference type="ChEBI" id="CHEBI:58349"/>
    </ligand>
</feature>
<feature type="active site" description="Proton donor" evidence="16">
    <location>
        <position position="207"/>
    </location>
</feature>
<dbReference type="Gene3D" id="3.40.50.720">
    <property type="entry name" value="NAD(P)-binding Rossmann-like Domain"/>
    <property type="match status" value="1"/>
</dbReference>
<evidence type="ECO:0000256" key="10">
    <source>
        <dbReference type="ARBA" id="ARBA00022857"/>
    </source>
</evidence>
<organism evidence="22 23">
    <name type="scientific">Enterococcus pallens ATCC BAA-351</name>
    <dbReference type="NCBI Taxonomy" id="1158607"/>
    <lineage>
        <taxon>Bacteria</taxon>
        <taxon>Bacillati</taxon>
        <taxon>Bacillota</taxon>
        <taxon>Bacilli</taxon>
        <taxon>Lactobacillales</taxon>
        <taxon>Enterococcaceae</taxon>
        <taxon>Enterococcus</taxon>
    </lineage>
</organism>
<evidence type="ECO:0000256" key="15">
    <source>
        <dbReference type="ARBA" id="ARBA00048841"/>
    </source>
</evidence>
<evidence type="ECO:0000256" key="13">
    <source>
        <dbReference type="ARBA" id="ARBA00023053"/>
    </source>
</evidence>
<dbReference type="GO" id="GO:0004412">
    <property type="term" value="F:homoserine dehydrogenase activity"/>
    <property type="evidence" value="ECO:0007669"/>
    <property type="project" value="UniProtKB-EC"/>
</dbReference>
<dbReference type="GO" id="GO:0009086">
    <property type="term" value="P:methionine biosynthetic process"/>
    <property type="evidence" value="ECO:0007669"/>
    <property type="project" value="UniProtKB-KW"/>
</dbReference>
<comment type="catalytic activity">
    <reaction evidence="15">
        <text>L-homoserine + NADP(+) = L-aspartate 4-semialdehyde + NADPH + H(+)</text>
        <dbReference type="Rhea" id="RHEA:15761"/>
        <dbReference type="ChEBI" id="CHEBI:15378"/>
        <dbReference type="ChEBI" id="CHEBI:57476"/>
        <dbReference type="ChEBI" id="CHEBI:57783"/>
        <dbReference type="ChEBI" id="CHEBI:58349"/>
        <dbReference type="ChEBI" id="CHEBI:537519"/>
        <dbReference type="EC" id="1.1.1.3"/>
    </reaction>
    <physiologicalReaction direction="right-to-left" evidence="15">
        <dbReference type="Rhea" id="RHEA:15763"/>
    </physiologicalReaction>
</comment>
<comment type="pathway">
    <text evidence="3 18">Amino-acid biosynthesis; L-methionine biosynthesis via de novo pathway; L-homoserine from L-aspartate: step 3/3.</text>
</comment>
<dbReference type="Pfam" id="PF03447">
    <property type="entry name" value="NAD_binding_3"/>
    <property type="match status" value="1"/>
</dbReference>
<evidence type="ECO:0000259" key="20">
    <source>
        <dbReference type="Pfam" id="PF00742"/>
    </source>
</evidence>
<evidence type="ECO:0000256" key="11">
    <source>
        <dbReference type="ARBA" id="ARBA00023002"/>
    </source>
</evidence>
<sequence length="430" mass="46568">MEKPVKVGLLGLGVVGTGVLEILADHQEKIEKSIGCPLTVTKALIRPTEDKDEMAKKYNLQLVHELTDIIEDPEIDIVVEVMGRIEPAKTFIAEALKAGKHVVTANKDLLAQHGSELASLAHEQKRNLYYEASVAGGIPILRTIANSLAADDIQEVLGIVNGTTNYMLTKMVTEQLDYDTALKQAQELGFAESDPTNDVDGIDAAYKMVILSKFAFGMTINMDQVKVKGIRGLSGNDVTVADQLGYTVKLIGSTVKQGDSIAAEVGPVLVPSDHPLASIHNEFNAVFVKSSGIGESMYYGPGAGSRPTATSIVADLMTIVNKIQLGTIGHRFSEYTQPTKLTPPEEIVSKYFLSLKMPDETGQFLQLAEIMAKAGAGLEQVVQEKAQVENHARVVVITHKMSETTMSQIQKDIAEKTNFELLSTMKVMGE</sequence>
<keyword evidence="7 18" id="KW-0028">Amino-acid biosynthesis</keyword>
<dbReference type="InterPro" id="IPR019811">
    <property type="entry name" value="HDH_CS"/>
</dbReference>
<evidence type="ECO:0000256" key="5">
    <source>
        <dbReference type="ARBA" id="ARBA00013213"/>
    </source>
</evidence>
<evidence type="ECO:0000256" key="3">
    <source>
        <dbReference type="ARBA" id="ARBA00005062"/>
    </source>
</evidence>
<dbReference type="InterPro" id="IPR001342">
    <property type="entry name" value="HDH_cat"/>
</dbReference>
<dbReference type="GO" id="GO:0046872">
    <property type="term" value="F:metal ion binding"/>
    <property type="evidence" value="ECO:0007669"/>
    <property type="project" value="UniProtKB-KW"/>
</dbReference>
<comment type="pathway">
    <text evidence="2 18">Amino-acid biosynthesis; L-threonine biosynthesis; L-threonine from L-aspartate: step 3/5.</text>
</comment>
<dbReference type="SUPFAM" id="SSF51735">
    <property type="entry name" value="NAD(P)-binding Rossmann-fold domains"/>
    <property type="match status" value="1"/>
</dbReference>
<dbReference type="HOGENOM" id="CLU_009116_1_0_9"/>
<dbReference type="PIRSF" id="PIRSF000098">
    <property type="entry name" value="Homoser_dehydrog"/>
    <property type="match status" value="1"/>
</dbReference>
<keyword evidence="13" id="KW-0915">Sodium</keyword>
<dbReference type="AlphaFoldDB" id="R2PTD4"/>
<dbReference type="InterPro" id="IPR036291">
    <property type="entry name" value="NAD(P)-bd_dom_sf"/>
</dbReference>
<evidence type="ECO:0000256" key="9">
    <source>
        <dbReference type="ARBA" id="ARBA00022723"/>
    </source>
</evidence>
<dbReference type="FunFam" id="3.30.360.10:FF:000005">
    <property type="entry name" value="Homoserine dehydrogenase"/>
    <property type="match status" value="1"/>
</dbReference>